<dbReference type="Gene3D" id="1.10.10.10">
    <property type="entry name" value="Winged helix-like DNA-binding domain superfamily/Winged helix DNA-binding domain"/>
    <property type="match status" value="1"/>
</dbReference>
<dbReference type="InterPro" id="IPR036388">
    <property type="entry name" value="WH-like_DNA-bd_sf"/>
</dbReference>
<gene>
    <name evidence="2" type="ORF">GCM10009807_28340</name>
</gene>
<evidence type="ECO:0000313" key="2">
    <source>
        <dbReference type="EMBL" id="GAA1682818.1"/>
    </source>
</evidence>
<keyword evidence="3" id="KW-1185">Reference proteome</keyword>
<organism evidence="2 3">
    <name type="scientific">Microbacterium lacus</name>
    <dbReference type="NCBI Taxonomy" id="415217"/>
    <lineage>
        <taxon>Bacteria</taxon>
        <taxon>Bacillati</taxon>
        <taxon>Actinomycetota</taxon>
        <taxon>Actinomycetes</taxon>
        <taxon>Micrococcales</taxon>
        <taxon>Microbacteriaceae</taxon>
        <taxon>Microbacterium</taxon>
    </lineage>
</organism>
<evidence type="ECO:0000259" key="1">
    <source>
        <dbReference type="PROSITE" id="PS50995"/>
    </source>
</evidence>
<comment type="caution">
    <text evidence="2">The sequence shown here is derived from an EMBL/GenBank/DDBJ whole genome shotgun (WGS) entry which is preliminary data.</text>
</comment>
<dbReference type="RefSeq" id="WP_344055534.1">
    <property type="nucleotide sequence ID" value="NZ_BAAAPK010000001.1"/>
</dbReference>
<reference evidence="2 3" key="1">
    <citation type="journal article" date="2019" name="Int. J. Syst. Evol. Microbiol.">
        <title>The Global Catalogue of Microorganisms (GCM) 10K type strain sequencing project: providing services to taxonomists for standard genome sequencing and annotation.</title>
        <authorList>
            <consortium name="The Broad Institute Genomics Platform"/>
            <consortium name="The Broad Institute Genome Sequencing Center for Infectious Disease"/>
            <person name="Wu L."/>
            <person name="Ma J."/>
        </authorList>
    </citation>
    <scope>NUCLEOTIDE SEQUENCE [LARGE SCALE GENOMIC DNA]</scope>
    <source>
        <strain evidence="2 3">JCM 15575</strain>
    </source>
</reference>
<dbReference type="InterPro" id="IPR036390">
    <property type="entry name" value="WH_DNA-bd_sf"/>
</dbReference>
<dbReference type="SMART" id="SM00347">
    <property type="entry name" value="HTH_MARR"/>
    <property type="match status" value="1"/>
</dbReference>
<evidence type="ECO:0000313" key="3">
    <source>
        <dbReference type="Proteomes" id="UP001500596"/>
    </source>
</evidence>
<dbReference type="Pfam" id="PF01047">
    <property type="entry name" value="MarR"/>
    <property type="match status" value="1"/>
</dbReference>
<protein>
    <recommendedName>
        <fullName evidence="1">HTH marR-type domain-containing protein</fullName>
    </recommendedName>
</protein>
<dbReference type="InterPro" id="IPR039422">
    <property type="entry name" value="MarR/SlyA-like"/>
</dbReference>
<dbReference type="PANTHER" id="PTHR33164">
    <property type="entry name" value="TRANSCRIPTIONAL REGULATOR, MARR FAMILY"/>
    <property type="match status" value="1"/>
</dbReference>
<feature type="domain" description="HTH marR-type" evidence="1">
    <location>
        <begin position="16"/>
        <end position="148"/>
    </location>
</feature>
<sequence>MTRDEDADQDGRSYKLSAFPAAAVRFSRALDRNRERIAEEEGLSASELRALFYIGEHVAVTPKRLAAHMHMTTAAITLISRRLVEIDLLQRLDNPDDRRSVMLSLTPRAHVAMERMHSDFAEMITGATAHLSSAELAAFTTQLESVATAIADHTARLDRERSIAAL</sequence>
<proteinExistence type="predicted"/>
<dbReference type="InterPro" id="IPR000835">
    <property type="entry name" value="HTH_MarR-typ"/>
</dbReference>
<dbReference type="PANTHER" id="PTHR33164:SF43">
    <property type="entry name" value="HTH-TYPE TRANSCRIPTIONAL REPRESSOR YETL"/>
    <property type="match status" value="1"/>
</dbReference>
<name>A0ABN2H6H3_9MICO</name>
<accession>A0ABN2H6H3</accession>
<dbReference type="Proteomes" id="UP001500596">
    <property type="component" value="Unassembled WGS sequence"/>
</dbReference>
<dbReference type="PROSITE" id="PS50995">
    <property type="entry name" value="HTH_MARR_2"/>
    <property type="match status" value="1"/>
</dbReference>
<dbReference type="SUPFAM" id="SSF46785">
    <property type="entry name" value="Winged helix' DNA-binding domain"/>
    <property type="match status" value="1"/>
</dbReference>
<dbReference type="EMBL" id="BAAAPK010000001">
    <property type="protein sequence ID" value="GAA1682818.1"/>
    <property type="molecule type" value="Genomic_DNA"/>
</dbReference>